<gene>
    <name evidence="2" type="ORF">A7X83_15685</name>
</gene>
<protein>
    <recommendedName>
        <fullName evidence="4">Terminase</fullName>
    </recommendedName>
</protein>
<feature type="region of interest" description="Disordered" evidence="1">
    <location>
        <begin position="1"/>
        <end position="23"/>
    </location>
</feature>
<accession>A0A2W6INI5</accession>
<evidence type="ECO:0000313" key="3">
    <source>
        <dbReference type="Proteomes" id="UP000249614"/>
    </source>
</evidence>
<evidence type="ECO:0000256" key="1">
    <source>
        <dbReference type="SAM" id="MobiDB-lite"/>
    </source>
</evidence>
<dbReference type="AlphaFoldDB" id="A0A2W6INI5"/>
<feature type="compositionally biased region" description="Basic and acidic residues" evidence="1">
    <location>
        <begin position="1"/>
        <end position="15"/>
    </location>
</feature>
<evidence type="ECO:0000313" key="2">
    <source>
        <dbReference type="EMBL" id="PZS88159.1"/>
    </source>
</evidence>
<dbReference type="Proteomes" id="UP000249614">
    <property type="component" value="Unassembled WGS sequence"/>
</dbReference>
<dbReference type="RefSeq" id="WP_111113510.1">
    <property type="nucleotide sequence ID" value="NZ_LXXM01000217.1"/>
</dbReference>
<dbReference type="SUPFAM" id="SSF46689">
    <property type="entry name" value="Homeodomain-like"/>
    <property type="match status" value="1"/>
</dbReference>
<dbReference type="InterPro" id="IPR009057">
    <property type="entry name" value="Homeodomain-like_sf"/>
</dbReference>
<dbReference type="EMBL" id="LXXM01000217">
    <property type="protein sequence ID" value="PZS88159.1"/>
    <property type="molecule type" value="Genomic_DNA"/>
</dbReference>
<sequence length="168" mass="18921">MAGKQPKADKSKEQAKAAGRPSAYKAEYAKQAEKLCLLGATDQEIADFFEVNVRTVYRWKGQYPAFCQALKAGKDQADERVERSLYQQAIGYEQDEVKIFMPAGAESPVYAEYRAKVAPNVTAAIFWLKNRRRNDWRDRIDHANDPTDPLPAPQFIVTPVKPAGRDEG</sequence>
<feature type="region of interest" description="Disordered" evidence="1">
    <location>
        <begin position="139"/>
        <end position="168"/>
    </location>
</feature>
<reference evidence="2 3" key="1">
    <citation type="submission" date="2016-05" db="EMBL/GenBank/DDBJ databases">
        <authorList>
            <person name="Lavstsen T."/>
            <person name="Jespersen J.S."/>
        </authorList>
    </citation>
    <scope>NUCLEOTIDE SEQUENCE [LARGE SCALE GENOMIC DNA]</scope>
    <source>
        <strain evidence="2 3">SM-5815</strain>
    </source>
</reference>
<comment type="caution">
    <text evidence="2">The sequence shown here is derived from an EMBL/GenBank/DDBJ whole genome shotgun (WGS) entry which is preliminary data.</text>
</comment>
<organism evidence="2 3">
    <name type="scientific">Stenotrophomonas maltophilia</name>
    <name type="common">Pseudomonas maltophilia</name>
    <name type="synonym">Xanthomonas maltophilia</name>
    <dbReference type="NCBI Taxonomy" id="40324"/>
    <lineage>
        <taxon>Bacteria</taxon>
        <taxon>Pseudomonadati</taxon>
        <taxon>Pseudomonadota</taxon>
        <taxon>Gammaproteobacteria</taxon>
        <taxon>Lysobacterales</taxon>
        <taxon>Lysobacteraceae</taxon>
        <taxon>Stenotrophomonas</taxon>
        <taxon>Stenotrophomonas maltophilia group</taxon>
    </lineage>
</organism>
<name>A0A2W6INI5_STEMA</name>
<evidence type="ECO:0008006" key="4">
    <source>
        <dbReference type="Google" id="ProtNLM"/>
    </source>
</evidence>
<proteinExistence type="predicted"/>
<dbReference type="Gene3D" id="1.10.10.60">
    <property type="entry name" value="Homeodomain-like"/>
    <property type="match status" value="1"/>
</dbReference>